<keyword evidence="3" id="KW-1185">Reference proteome</keyword>
<proteinExistence type="predicted"/>
<dbReference type="PANTHER" id="PTHR33840">
    <property type="match status" value="1"/>
</dbReference>
<sequence length="403" mass="46805">MSRKLIVCFDGTGNEIEKNESNVLRLYKCLQHNDRQLIYYEPGVGTLSTRPFARNSFDKVRLALGLIAGLGLHDNVLHAYRFLCENHREGDQLYFFGYSRGAYTARVLAGFINDFGLVAPHELHLIGPVFKAWRKLRQNGPREQYAPLRISQQFFHMRHPSIRFLGLWDTVSSMIRLRLKWGTFLEFGTHSSVDENPSVRAVRHALSIDERRRFFRHQFWTDGQTYYGNRFKTKNDPPPQDVKQVWFPGTHTDVAGSVPEAEAGLSKITMQWMRQELDGLGVDRLEFRDPFYNRYVLGKKDKVTERMGLNISPPSHTAALHDQLAPPKPWILLERLPRLTKRSRWPDQRGLLGYYLPLGQYRYIPPEATIHPSAFERRAALSDYDPLNLRDFKQMETGEEKAS</sequence>
<dbReference type="InterPro" id="IPR018712">
    <property type="entry name" value="Tle1-like_cat"/>
</dbReference>
<reference evidence="2 3" key="1">
    <citation type="submission" date="2015-09" db="EMBL/GenBank/DDBJ databases">
        <authorList>
            <consortium name="Swine Surveillance"/>
        </authorList>
    </citation>
    <scope>NUCLEOTIDE SEQUENCE [LARGE SCALE GENOMIC DNA]</scope>
    <source>
        <strain evidence="2 3">CECT 8383</strain>
    </source>
</reference>
<dbReference type="Pfam" id="PF09994">
    <property type="entry name" value="T6SS_Tle1-like_cat"/>
    <property type="match status" value="1"/>
</dbReference>
<gene>
    <name evidence="2" type="ORF">TM5383_02201</name>
</gene>
<dbReference type="SUPFAM" id="SSF53474">
    <property type="entry name" value="alpha/beta-Hydrolases"/>
    <property type="match status" value="1"/>
</dbReference>
<dbReference type="EMBL" id="CYSF01000009">
    <property type="protein sequence ID" value="CUH84980.1"/>
    <property type="molecule type" value="Genomic_DNA"/>
</dbReference>
<dbReference type="AlphaFoldDB" id="A0A0P1GQQ7"/>
<protein>
    <recommendedName>
        <fullName evidence="1">T6SS Phospholipase effector Tle1-like catalytic domain-containing protein</fullName>
    </recommendedName>
</protein>
<organism evidence="2 3">
    <name type="scientific">Thalassovita mediterranea</name>
    <dbReference type="NCBI Taxonomy" id="340021"/>
    <lineage>
        <taxon>Bacteria</taxon>
        <taxon>Pseudomonadati</taxon>
        <taxon>Pseudomonadota</taxon>
        <taxon>Alphaproteobacteria</taxon>
        <taxon>Rhodobacterales</taxon>
        <taxon>Roseobacteraceae</taxon>
        <taxon>Thalassovita</taxon>
    </lineage>
</organism>
<evidence type="ECO:0000313" key="3">
    <source>
        <dbReference type="Proteomes" id="UP000051681"/>
    </source>
</evidence>
<accession>A0A0P1GQQ7</accession>
<evidence type="ECO:0000259" key="1">
    <source>
        <dbReference type="Pfam" id="PF09994"/>
    </source>
</evidence>
<dbReference type="STRING" id="340021.TM5383_02201"/>
<dbReference type="PANTHER" id="PTHR33840:SF1">
    <property type="entry name" value="TLE1 PHOSPHOLIPASE DOMAIN-CONTAINING PROTEIN"/>
    <property type="match status" value="1"/>
</dbReference>
<feature type="domain" description="T6SS Phospholipase effector Tle1-like catalytic" evidence="1">
    <location>
        <begin position="3"/>
        <end position="276"/>
    </location>
</feature>
<dbReference type="RefSeq" id="WP_058319057.1">
    <property type="nucleotide sequence ID" value="NZ_CYSF01000009.1"/>
</dbReference>
<name>A0A0P1GQQ7_9RHOB</name>
<evidence type="ECO:0000313" key="2">
    <source>
        <dbReference type="EMBL" id="CUH84980.1"/>
    </source>
</evidence>
<dbReference type="Proteomes" id="UP000051681">
    <property type="component" value="Unassembled WGS sequence"/>
</dbReference>
<dbReference type="InterPro" id="IPR029058">
    <property type="entry name" value="AB_hydrolase_fold"/>
</dbReference>